<dbReference type="CDD" id="cd02696">
    <property type="entry name" value="MurNAc-LAA"/>
    <property type="match status" value="1"/>
</dbReference>
<name>D1AIP0_SEBTE</name>
<dbReference type="InterPro" id="IPR002508">
    <property type="entry name" value="MurNAc-LAA_cat"/>
</dbReference>
<dbReference type="HOGENOM" id="CLU_014322_8_0_0"/>
<evidence type="ECO:0000313" key="3">
    <source>
        <dbReference type="Proteomes" id="UP000000845"/>
    </source>
</evidence>
<evidence type="ECO:0000313" key="2">
    <source>
        <dbReference type="EMBL" id="ACZ08624.1"/>
    </source>
</evidence>
<dbReference type="KEGG" id="str:Sterm_1766"/>
<dbReference type="Proteomes" id="UP000000845">
    <property type="component" value="Chromosome"/>
</dbReference>
<dbReference type="Gene3D" id="3.40.630.40">
    <property type="entry name" value="Zn-dependent exopeptidases"/>
    <property type="match status" value="1"/>
</dbReference>
<dbReference type="eggNOG" id="COG0860">
    <property type="taxonomic scope" value="Bacteria"/>
</dbReference>
<reference evidence="2 3" key="2">
    <citation type="journal article" date="2010" name="Stand. Genomic Sci.">
        <title>Complete genome sequence of Sebaldella termitidis type strain (NCTC 11300).</title>
        <authorList>
            <person name="Harmon-Smith M."/>
            <person name="Celia L."/>
            <person name="Chertkov O."/>
            <person name="Lapidus A."/>
            <person name="Copeland A."/>
            <person name="Glavina Del Rio T."/>
            <person name="Nolan M."/>
            <person name="Lucas S."/>
            <person name="Tice H."/>
            <person name="Cheng J.F."/>
            <person name="Han C."/>
            <person name="Detter J.C."/>
            <person name="Bruce D."/>
            <person name="Goodwin L."/>
            <person name="Pitluck S."/>
            <person name="Pati A."/>
            <person name="Liolios K."/>
            <person name="Ivanova N."/>
            <person name="Mavromatis K."/>
            <person name="Mikhailova N."/>
            <person name="Chen A."/>
            <person name="Palaniappan K."/>
            <person name="Land M."/>
            <person name="Hauser L."/>
            <person name="Chang Y.J."/>
            <person name="Jeffries C.D."/>
            <person name="Brettin T."/>
            <person name="Goker M."/>
            <person name="Beck B."/>
            <person name="Bristow J."/>
            <person name="Eisen J.A."/>
            <person name="Markowitz V."/>
            <person name="Hugenholtz P."/>
            <person name="Kyrpides N.C."/>
            <person name="Klenk H.P."/>
            <person name="Chen F."/>
        </authorList>
    </citation>
    <scope>NUCLEOTIDE SEQUENCE [LARGE SCALE GENOMIC DNA]</scope>
    <source>
        <strain evidence="3">ATCC 33386 / NCTC 11300</strain>
    </source>
</reference>
<organism evidence="2 3">
    <name type="scientific">Sebaldella termitidis (strain ATCC 33386 / NCTC 11300)</name>
    <dbReference type="NCBI Taxonomy" id="526218"/>
    <lineage>
        <taxon>Bacteria</taxon>
        <taxon>Fusobacteriati</taxon>
        <taxon>Fusobacteriota</taxon>
        <taxon>Fusobacteriia</taxon>
        <taxon>Fusobacteriales</taxon>
        <taxon>Leptotrichiaceae</taxon>
        <taxon>Sebaldella</taxon>
    </lineage>
</organism>
<proteinExistence type="predicted"/>
<feature type="domain" description="MurNAc-LAA" evidence="1">
    <location>
        <begin position="72"/>
        <end position="192"/>
    </location>
</feature>
<keyword evidence="2" id="KW-0378">Hydrolase</keyword>
<gene>
    <name evidence="2" type="ordered locus">Sterm_1766</name>
</gene>
<reference evidence="3" key="1">
    <citation type="submission" date="2009-09" db="EMBL/GenBank/DDBJ databases">
        <title>The complete chromosome of Sebaldella termitidis ATCC 33386.</title>
        <authorList>
            <consortium name="US DOE Joint Genome Institute (JGI-PGF)"/>
            <person name="Lucas S."/>
            <person name="Copeland A."/>
            <person name="Lapidus A."/>
            <person name="Glavina del Rio T."/>
            <person name="Dalin E."/>
            <person name="Tice H."/>
            <person name="Bruce D."/>
            <person name="Goodwin L."/>
            <person name="Pitluck S."/>
            <person name="Kyrpides N."/>
            <person name="Mavromatis K."/>
            <person name="Ivanova N."/>
            <person name="Mikhailova N."/>
            <person name="Sims D."/>
            <person name="Meincke L."/>
            <person name="Brettin T."/>
            <person name="Detter J.C."/>
            <person name="Han C."/>
            <person name="Larimer F."/>
            <person name="Land M."/>
            <person name="Hauser L."/>
            <person name="Markowitz V."/>
            <person name="Cheng J.F."/>
            <person name="Hugenholtz P."/>
            <person name="Woyke T."/>
            <person name="Wu D."/>
            <person name="Eisen J.A."/>
        </authorList>
    </citation>
    <scope>NUCLEOTIDE SEQUENCE [LARGE SCALE GENOMIC DNA]</scope>
    <source>
        <strain evidence="3">ATCC 33386 / NCTC 11300</strain>
    </source>
</reference>
<dbReference type="SUPFAM" id="SSF53187">
    <property type="entry name" value="Zn-dependent exopeptidases"/>
    <property type="match status" value="1"/>
</dbReference>
<dbReference type="GO" id="GO:0008745">
    <property type="term" value="F:N-acetylmuramoyl-L-alanine amidase activity"/>
    <property type="evidence" value="ECO:0007669"/>
    <property type="project" value="InterPro"/>
</dbReference>
<protein>
    <submittedName>
        <fullName evidence="2">Cell wall hydrolase/autolysin</fullName>
    </submittedName>
</protein>
<evidence type="ECO:0000259" key="1">
    <source>
        <dbReference type="SMART" id="SM00646"/>
    </source>
</evidence>
<dbReference type="GO" id="GO:0009253">
    <property type="term" value="P:peptidoglycan catabolic process"/>
    <property type="evidence" value="ECO:0007669"/>
    <property type="project" value="InterPro"/>
</dbReference>
<dbReference type="InterPro" id="IPR050695">
    <property type="entry name" value="N-acetylmuramoyl_amidase_3"/>
</dbReference>
<dbReference type="GO" id="GO:0030288">
    <property type="term" value="C:outer membrane-bounded periplasmic space"/>
    <property type="evidence" value="ECO:0007669"/>
    <property type="project" value="TreeGrafter"/>
</dbReference>
<keyword evidence="3" id="KW-1185">Reference proteome</keyword>
<dbReference type="Pfam" id="PF01520">
    <property type="entry name" value="Amidase_3"/>
    <property type="match status" value="1"/>
</dbReference>
<dbReference type="STRING" id="526218.Sterm_1766"/>
<sequence>MKILLDIGHGGSKKSTGGKVIRDFGAVSQSYKTDEFHWNENFVKNYLIPEFQRNNLEYEIVLRKTGTEELVSDLNKASKTGDIILSFHLNSDIKASGTEVLYWETSVNGKKLAGLLQKKLTEVLKLPDRGIKGRRKPLNSKDALNQRGWTMFKNTKIPFVMMESFFITNNKDMETGNKNIAAMAKAVTEAVLEFREGRK</sequence>
<dbReference type="SMART" id="SM00646">
    <property type="entry name" value="Ami_3"/>
    <property type="match status" value="1"/>
</dbReference>
<dbReference type="RefSeq" id="WP_012861220.1">
    <property type="nucleotide sequence ID" value="NC_013517.1"/>
</dbReference>
<dbReference type="AlphaFoldDB" id="D1AIP0"/>
<dbReference type="EMBL" id="CP001739">
    <property type="protein sequence ID" value="ACZ08624.1"/>
    <property type="molecule type" value="Genomic_DNA"/>
</dbReference>
<dbReference type="PANTHER" id="PTHR30404:SF8">
    <property type="entry name" value="AUTOLYSIN PH-RELATED"/>
    <property type="match status" value="1"/>
</dbReference>
<accession>D1AIP0</accession>
<dbReference type="PANTHER" id="PTHR30404">
    <property type="entry name" value="N-ACETYLMURAMOYL-L-ALANINE AMIDASE"/>
    <property type="match status" value="1"/>
</dbReference>